<evidence type="ECO:0000256" key="2">
    <source>
        <dbReference type="SAM" id="SignalP"/>
    </source>
</evidence>
<gene>
    <name evidence="3" type="ORF">ANCCAN_19955</name>
</gene>
<sequence>MRLLCVLLIAAQFTVSLSQDENAKDIFEPSSSMDDVVGPADFVGRTEEINEGSDSFAISTAMLEPITEPTTAAAPKHEENTVEPLELTTRVDKNLNSTVQLPIIPSSGEGTQSLPEEAMAADPFSLDETTTTAKTTSEQSLTAPVVPVIRDNNDSIAIDRLSPPSPTVEASTAPEEATTTTPASTPSAPVLLPTLEGRVLKEKEEEASTSIRDLTTDVHMGTESTAAPFIASATTENLEEAATAGVVAGMTHDGSEAEEAHTQEVDVTIDAEVTTPTCEFAYALPVFIFTFFFSKWHFLEGNLFGTWLSVESSAIMPKIEGPDT</sequence>
<comment type="caution">
    <text evidence="3">The sequence shown here is derived from an EMBL/GenBank/DDBJ whole genome shotgun (WGS) entry which is preliminary data.</text>
</comment>
<feature type="signal peptide" evidence="2">
    <location>
        <begin position="1"/>
        <end position="18"/>
    </location>
</feature>
<accession>A0A368FQ70</accession>
<feature type="region of interest" description="Disordered" evidence="1">
    <location>
        <begin position="156"/>
        <end position="191"/>
    </location>
</feature>
<reference evidence="3 4" key="1">
    <citation type="submission" date="2014-10" db="EMBL/GenBank/DDBJ databases">
        <title>Draft genome of the hookworm Ancylostoma caninum.</title>
        <authorList>
            <person name="Mitreva M."/>
        </authorList>
    </citation>
    <scope>NUCLEOTIDE SEQUENCE [LARGE SCALE GENOMIC DNA]</scope>
    <source>
        <strain evidence="3 4">Baltimore</strain>
    </source>
</reference>
<evidence type="ECO:0000313" key="3">
    <source>
        <dbReference type="EMBL" id="RCN34212.1"/>
    </source>
</evidence>
<organism evidence="3 4">
    <name type="scientific">Ancylostoma caninum</name>
    <name type="common">Dog hookworm</name>
    <dbReference type="NCBI Taxonomy" id="29170"/>
    <lineage>
        <taxon>Eukaryota</taxon>
        <taxon>Metazoa</taxon>
        <taxon>Ecdysozoa</taxon>
        <taxon>Nematoda</taxon>
        <taxon>Chromadorea</taxon>
        <taxon>Rhabditida</taxon>
        <taxon>Rhabditina</taxon>
        <taxon>Rhabditomorpha</taxon>
        <taxon>Strongyloidea</taxon>
        <taxon>Ancylostomatidae</taxon>
        <taxon>Ancylostomatinae</taxon>
        <taxon>Ancylostoma</taxon>
    </lineage>
</organism>
<feature type="compositionally biased region" description="Low complexity" evidence="1">
    <location>
        <begin position="167"/>
        <end position="190"/>
    </location>
</feature>
<dbReference type="EMBL" id="JOJR01000811">
    <property type="protein sequence ID" value="RCN34212.1"/>
    <property type="molecule type" value="Genomic_DNA"/>
</dbReference>
<dbReference type="AlphaFoldDB" id="A0A368FQ70"/>
<evidence type="ECO:0000313" key="4">
    <source>
        <dbReference type="Proteomes" id="UP000252519"/>
    </source>
</evidence>
<dbReference type="Proteomes" id="UP000252519">
    <property type="component" value="Unassembled WGS sequence"/>
</dbReference>
<protein>
    <submittedName>
        <fullName evidence="3">Uncharacterized protein</fullName>
    </submittedName>
</protein>
<proteinExistence type="predicted"/>
<name>A0A368FQ70_ANCCA</name>
<dbReference type="OrthoDB" id="5848610at2759"/>
<feature type="chain" id="PRO_5017074767" evidence="2">
    <location>
        <begin position="19"/>
        <end position="324"/>
    </location>
</feature>
<keyword evidence="4" id="KW-1185">Reference proteome</keyword>
<evidence type="ECO:0000256" key="1">
    <source>
        <dbReference type="SAM" id="MobiDB-lite"/>
    </source>
</evidence>
<dbReference type="STRING" id="29170.A0A368FQ70"/>
<keyword evidence="2" id="KW-0732">Signal</keyword>